<keyword evidence="2" id="KW-0853">WD repeat</keyword>
<dbReference type="InterPro" id="IPR036322">
    <property type="entry name" value="WD40_repeat_dom_sf"/>
</dbReference>
<dbReference type="Gene3D" id="2.130.10.10">
    <property type="entry name" value="YVTN repeat-like/Quinoprotein amine dehydrogenase"/>
    <property type="match status" value="1"/>
</dbReference>
<accession>A0A4D9CWU3</accession>
<dbReference type="SMART" id="SM00320">
    <property type="entry name" value="WD40"/>
    <property type="match status" value="2"/>
</dbReference>
<dbReference type="Proteomes" id="UP000355283">
    <property type="component" value="Unassembled WGS sequence"/>
</dbReference>
<dbReference type="PANTHER" id="PTHR44411">
    <property type="entry name" value="THO COMPLEX SUBUNIT 6 HOMOLOG"/>
    <property type="match status" value="1"/>
</dbReference>
<organism evidence="4 5">
    <name type="scientific">Nannochloropsis salina CCMP1776</name>
    <dbReference type="NCBI Taxonomy" id="1027361"/>
    <lineage>
        <taxon>Eukaryota</taxon>
        <taxon>Sar</taxon>
        <taxon>Stramenopiles</taxon>
        <taxon>Ochrophyta</taxon>
        <taxon>Eustigmatophyceae</taxon>
        <taxon>Eustigmatales</taxon>
        <taxon>Monodopsidaceae</taxon>
        <taxon>Microchloropsis</taxon>
        <taxon>Microchloropsis salina</taxon>
    </lineage>
</organism>
<evidence type="ECO:0000313" key="5">
    <source>
        <dbReference type="Proteomes" id="UP000355283"/>
    </source>
</evidence>
<dbReference type="PROSITE" id="PS00678">
    <property type="entry name" value="WD_REPEATS_1"/>
    <property type="match status" value="1"/>
</dbReference>
<dbReference type="PANTHER" id="PTHR44411:SF1">
    <property type="entry name" value="THO COMPLEX SUBUNIT 6 HOMOLOG"/>
    <property type="match status" value="1"/>
</dbReference>
<name>A0A4D9CWU3_9STRA</name>
<evidence type="ECO:0000256" key="3">
    <source>
        <dbReference type="ARBA" id="ARBA00022737"/>
    </source>
</evidence>
<dbReference type="Pfam" id="PF00400">
    <property type="entry name" value="WD40"/>
    <property type="match status" value="1"/>
</dbReference>
<gene>
    <name evidence="4" type="ORF">NSK_004784</name>
</gene>
<dbReference type="InterPro" id="IPR015943">
    <property type="entry name" value="WD40/YVTN_repeat-like_dom_sf"/>
</dbReference>
<keyword evidence="3" id="KW-0677">Repeat</keyword>
<evidence type="ECO:0000256" key="2">
    <source>
        <dbReference type="ARBA" id="ARBA00022574"/>
    </source>
</evidence>
<dbReference type="OrthoDB" id="273067at2759"/>
<reference evidence="4 5" key="1">
    <citation type="submission" date="2019-01" db="EMBL/GenBank/DDBJ databases">
        <title>Nuclear Genome Assembly of the Microalgal Biofuel strain Nannochloropsis salina CCMP1776.</title>
        <authorList>
            <person name="Hovde B."/>
        </authorList>
    </citation>
    <scope>NUCLEOTIDE SEQUENCE [LARGE SCALE GENOMIC DNA]</scope>
    <source>
        <strain evidence="4 5">CCMP1776</strain>
    </source>
</reference>
<proteinExistence type="inferred from homology"/>
<comment type="caution">
    <text evidence="4">The sequence shown here is derived from an EMBL/GenBank/DDBJ whole genome shotgun (WGS) entry which is preliminary data.</text>
</comment>
<sequence length="345" mass="36168">MFLGEGSMNPLLVLAGDDGIYVWPWARILKLLSQAIWEDGGMDQDCTQGIPENSCITEDLGAPSALLKALPSQEAWPFLTESNQVAPSLHSSSSTSPSVCFSACGDALVRQWDLETQKCASVLIGHTGYVHAIQSLGPGTAAPGLVLSGGEDGKIGVWDVRACDGRGGGVASLVRMMEGWERGEVLGEKNRTSGGGIGSSSVNRREGPSWISSLDVDPGGNFMVAAGGMEGGMGGGKPSSWGVLSVVHLPSFSMVSAARTDCAIQGVAFEEEKIISVGSERQALHWARPGLGKAARVTTDIPSVFSVNVRRSPPNGDGVTVYAGRADHVSVFVNPEHSAFNLKFR</sequence>
<dbReference type="InterPro" id="IPR001680">
    <property type="entry name" value="WD40_rpt"/>
</dbReference>
<dbReference type="SUPFAM" id="SSF50978">
    <property type="entry name" value="WD40 repeat-like"/>
    <property type="match status" value="1"/>
</dbReference>
<keyword evidence="5" id="KW-1185">Reference proteome</keyword>
<dbReference type="InterPro" id="IPR019775">
    <property type="entry name" value="WD40_repeat_CS"/>
</dbReference>
<evidence type="ECO:0000313" key="4">
    <source>
        <dbReference type="EMBL" id="TFJ83680.1"/>
    </source>
</evidence>
<dbReference type="AlphaFoldDB" id="A0A4D9CWU3"/>
<dbReference type="InterPro" id="IPR042626">
    <property type="entry name" value="THOC6"/>
</dbReference>
<dbReference type="GO" id="GO:0006406">
    <property type="term" value="P:mRNA export from nucleus"/>
    <property type="evidence" value="ECO:0007669"/>
    <property type="project" value="TreeGrafter"/>
</dbReference>
<dbReference type="GO" id="GO:0000347">
    <property type="term" value="C:THO complex"/>
    <property type="evidence" value="ECO:0007669"/>
    <property type="project" value="TreeGrafter"/>
</dbReference>
<comment type="similarity">
    <text evidence="1">Belongs to the WD repeat THOC6 family.</text>
</comment>
<dbReference type="EMBL" id="SDOX01000021">
    <property type="protein sequence ID" value="TFJ83680.1"/>
    <property type="molecule type" value="Genomic_DNA"/>
</dbReference>
<evidence type="ECO:0000256" key="1">
    <source>
        <dbReference type="ARBA" id="ARBA00009728"/>
    </source>
</evidence>
<dbReference type="GO" id="GO:0000346">
    <property type="term" value="C:transcription export complex"/>
    <property type="evidence" value="ECO:0007669"/>
    <property type="project" value="TreeGrafter"/>
</dbReference>
<protein>
    <submittedName>
        <fullName evidence="4">Uncharacterized protein</fullName>
    </submittedName>
</protein>